<reference evidence="13" key="1">
    <citation type="journal article" date="2013" name="Extremophiles">
        <title>Proteinivorax tanatarense gen. nov., sp. nov., an anaerobic, haloalkaliphilic, proteolytic bacterium isolated from a decaying algal bloom, and proposal of Proteinivoraceae fam. nov.</title>
        <authorList>
            <person name="Kevbrin V."/>
            <person name="Boltyanskaya Y."/>
            <person name="Zhilina T."/>
            <person name="Kolganova T."/>
            <person name="Lavrentjeva E."/>
            <person name="Kuznetsov B."/>
        </authorList>
    </citation>
    <scope>NUCLEOTIDE SEQUENCE</scope>
    <source>
        <strain evidence="13">Z-910T</strain>
    </source>
</reference>
<evidence type="ECO:0000256" key="5">
    <source>
        <dbReference type="ARBA" id="ARBA00023012"/>
    </source>
</evidence>
<dbReference type="Pfam" id="PF12833">
    <property type="entry name" value="HTH_18"/>
    <property type="match status" value="1"/>
</dbReference>
<dbReference type="CDD" id="cd17536">
    <property type="entry name" value="REC_YesN-like"/>
    <property type="match status" value="1"/>
</dbReference>
<dbReference type="InterPro" id="IPR051552">
    <property type="entry name" value="HptR"/>
</dbReference>
<evidence type="ECO:0000256" key="6">
    <source>
        <dbReference type="ARBA" id="ARBA00023015"/>
    </source>
</evidence>
<dbReference type="InterPro" id="IPR018060">
    <property type="entry name" value="HTH_AraC"/>
</dbReference>
<evidence type="ECO:0000256" key="4">
    <source>
        <dbReference type="ARBA" id="ARBA00022553"/>
    </source>
</evidence>
<evidence type="ECO:0000313" key="13">
    <source>
        <dbReference type="EMBL" id="XBX74284.1"/>
    </source>
</evidence>
<dbReference type="SMART" id="SM00448">
    <property type="entry name" value="REC"/>
    <property type="match status" value="1"/>
</dbReference>
<dbReference type="RefSeq" id="WP_350343038.1">
    <property type="nucleotide sequence ID" value="NZ_CP158367.1"/>
</dbReference>
<comment type="function">
    <text evidence="9">May play the central regulatory role in sporulation. It may be an element of the effector pathway responsible for the activation of sporulation genes in response to nutritional stress. Spo0A may act in concert with spo0H (a sigma factor) to control the expression of some genes that are critical to the sporulation process.</text>
</comment>
<dbReference type="SMART" id="SM00342">
    <property type="entry name" value="HTH_ARAC"/>
    <property type="match status" value="1"/>
</dbReference>
<protein>
    <recommendedName>
        <fullName evidence="2">Stage 0 sporulation protein A homolog</fullName>
    </recommendedName>
</protein>
<keyword evidence="8" id="KW-0804">Transcription</keyword>
<dbReference type="EMBL" id="CP158367">
    <property type="protein sequence ID" value="XBX74284.1"/>
    <property type="molecule type" value="Genomic_DNA"/>
</dbReference>
<dbReference type="Pfam" id="PF00072">
    <property type="entry name" value="Response_reg"/>
    <property type="match status" value="1"/>
</dbReference>
<evidence type="ECO:0000256" key="8">
    <source>
        <dbReference type="ARBA" id="ARBA00023163"/>
    </source>
</evidence>
<dbReference type="SUPFAM" id="SSF52172">
    <property type="entry name" value="CheY-like"/>
    <property type="match status" value="1"/>
</dbReference>
<dbReference type="PANTHER" id="PTHR42713:SF3">
    <property type="entry name" value="TRANSCRIPTIONAL REGULATORY PROTEIN HPTR"/>
    <property type="match status" value="1"/>
</dbReference>
<dbReference type="InterPro" id="IPR011006">
    <property type="entry name" value="CheY-like_superfamily"/>
</dbReference>
<evidence type="ECO:0000259" key="11">
    <source>
        <dbReference type="PROSITE" id="PS01124"/>
    </source>
</evidence>
<dbReference type="Gene3D" id="3.40.50.2300">
    <property type="match status" value="1"/>
</dbReference>
<organism evidence="13">
    <name type="scientific">Proteinivorax tanatarense</name>
    <dbReference type="NCBI Taxonomy" id="1260629"/>
    <lineage>
        <taxon>Bacteria</taxon>
        <taxon>Bacillati</taxon>
        <taxon>Bacillota</taxon>
        <taxon>Clostridia</taxon>
        <taxon>Eubacteriales</taxon>
        <taxon>Proteinivoracaceae</taxon>
        <taxon>Proteinivorax</taxon>
    </lineage>
</organism>
<keyword evidence="6" id="KW-0805">Transcription regulation</keyword>
<proteinExistence type="predicted"/>
<dbReference type="GO" id="GO:0043565">
    <property type="term" value="F:sequence-specific DNA binding"/>
    <property type="evidence" value="ECO:0007669"/>
    <property type="project" value="InterPro"/>
</dbReference>
<dbReference type="Gene3D" id="1.10.10.60">
    <property type="entry name" value="Homeodomain-like"/>
    <property type="match status" value="2"/>
</dbReference>
<keyword evidence="7" id="KW-0238">DNA-binding</keyword>
<accession>A0AAU7VJQ9</accession>
<dbReference type="InterPro" id="IPR001789">
    <property type="entry name" value="Sig_transdc_resp-reg_receiver"/>
</dbReference>
<gene>
    <name evidence="13" type="ORF">PRVXT_002315</name>
</gene>
<dbReference type="GO" id="GO:0005737">
    <property type="term" value="C:cytoplasm"/>
    <property type="evidence" value="ECO:0007669"/>
    <property type="project" value="UniProtKB-SubCell"/>
</dbReference>
<dbReference type="SUPFAM" id="SSF46689">
    <property type="entry name" value="Homeodomain-like"/>
    <property type="match status" value="2"/>
</dbReference>
<dbReference type="PROSITE" id="PS01124">
    <property type="entry name" value="HTH_ARAC_FAMILY_2"/>
    <property type="match status" value="1"/>
</dbReference>
<evidence type="ECO:0000256" key="3">
    <source>
        <dbReference type="ARBA" id="ARBA00022490"/>
    </source>
</evidence>
<evidence type="ECO:0000259" key="12">
    <source>
        <dbReference type="PROSITE" id="PS50110"/>
    </source>
</evidence>
<reference evidence="13" key="2">
    <citation type="submission" date="2024-06" db="EMBL/GenBank/DDBJ databases">
        <authorList>
            <person name="Petrova K.O."/>
            <person name="Toshchakov S.V."/>
            <person name="Boltjanskaja Y.V."/>
            <person name="Kevbrin V."/>
        </authorList>
    </citation>
    <scope>NUCLEOTIDE SEQUENCE</scope>
    <source>
        <strain evidence="13">Z-910T</strain>
    </source>
</reference>
<keyword evidence="3" id="KW-0963">Cytoplasm</keyword>
<dbReference type="GO" id="GO:0000160">
    <property type="term" value="P:phosphorelay signal transduction system"/>
    <property type="evidence" value="ECO:0007669"/>
    <property type="project" value="UniProtKB-KW"/>
</dbReference>
<feature type="domain" description="Response regulatory" evidence="12">
    <location>
        <begin position="3"/>
        <end position="120"/>
    </location>
</feature>
<keyword evidence="5" id="KW-0902">Two-component regulatory system</keyword>
<dbReference type="PROSITE" id="PS50110">
    <property type="entry name" value="RESPONSE_REGULATORY"/>
    <property type="match status" value="1"/>
</dbReference>
<dbReference type="GO" id="GO:0003700">
    <property type="term" value="F:DNA-binding transcription factor activity"/>
    <property type="evidence" value="ECO:0007669"/>
    <property type="project" value="InterPro"/>
</dbReference>
<feature type="domain" description="HTH araC/xylS-type" evidence="11">
    <location>
        <begin position="406"/>
        <end position="504"/>
    </location>
</feature>
<dbReference type="PANTHER" id="PTHR42713">
    <property type="entry name" value="HISTIDINE KINASE-RELATED"/>
    <property type="match status" value="1"/>
</dbReference>
<name>A0AAU7VJQ9_9FIRM</name>
<feature type="modified residue" description="4-aspartylphosphate" evidence="10">
    <location>
        <position position="55"/>
    </location>
</feature>
<evidence type="ECO:0000256" key="10">
    <source>
        <dbReference type="PROSITE-ProRule" id="PRU00169"/>
    </source>
</evidence>
<evidence type="ECO:0000256" key="7">
    <source>
        <dbReference type="ARBA" id="ARBA00023125"/>
    </source>
</evidence>
<evidence type="ECO:0000256" key="2">
    <source>
        <dbReference type="ARBA" id="ARBA00018672"/>
    </source>
</evidence>
<dbReference type="InterPro" id="IPR009057">
    <property type="entry name" value="Homeodomain-like_sf"/>
</dbReference>
<dbReference type="AlphaFoldDB" id="A0AAU7VJQ9"/>
<evidence type="ECO:0000256" key="1">
    <source>
        <dbReference type="ARBA" id="ARBA00004496"/>
    </source>
</evidence>
<keyword evidence="4 10" id="KW-0597">Phosphoprotein</keyword>
<sequence>MVKVMLVDDEPLILEGLKNIINWESFGFKVVSIASHGKEAIEKYKANPADLVITDVKMPNMGGLELIKALKAENNEVKSIVLSGFQEFDYVKKGLELGIENYLLKPVDQEELLLSLKGVKEKINNTLIQQKSSLVMRDQGLWRWINGQMSFDDLRQRLSFYTGMDITFPINIGLLKIECQQSSEILINRLQKEMEKREKTIAVVSPLGHMFFLWCGIDEDKLKEEIADLKKRLKKDTEKGEYILVYSKKVKEPEKIHDAFKEIEMASELKMLLPKQEHKNIDYIYFKESKNVKEEHTYLSNHLSQEIIEKITEGEYDLVEKELGKTFDYYNSQNLKVIVKSILLELLFFIKNNFFLQLEHEQYVKKVHAILNLQSVEEAKITLTHCIELLETSKIEDKSKHSPIIETILKHIHQNYAEDMSLKTLGALYHISPIYLGQLFQKEVNYSFTKYLNSVRIKKAKEYLLNSYEKAGSIGNKVGYADPAYFYKQFKKQEKMTPSQWRKKYTKTG</sequence>
<comment type="subcellular location">
    <subcellularLocation>
        <location evidence="1">Cytoplasm</location>
    </subcellularLocation>
</comment>
<evidence type="ECO:0000256" key="9">
    <source>
        <dbReference type="ARBA" id="ARBA00024867"/>
    </source>
</evidence>